<evidence type="ECO:0000256" key="3">
    <source>
        <dbReference type="ARBA" id="ARBA00022630"/>
    </source>
</evidence>
<dbReference type="Pfam" id="PF05199">
    <property type="entry name" value="GMC_oxred_C"/>
    <property type="match status" value="1"/>
</dbReference>
<dbReference type="PIRSF" id="PIRSF000137">
    <property type="entry name" value="Alcohol_oxidase"/>
    <property type="match status" value="1"/>
</dbReference>
<dbReference type="GO" id="GO:0016614">
    <property type="term" value="F:oxidoreductase activity, acting on CH-OH group of donors"/>
    <property type="evidence" value="ECO:0007669"/>
    <property type="project" value="InterPro"/>
</dbReference>
<dbReference type="Pfam" id="PF00732">
    <property type="entry name" value="GMC_oxred_N"/>
    <property type="match status" value="1"/>
</dbReference>
<dbReference type="Proteomes" id="UP000199233">
    <property type="component" value="Unassembled WGS sequence"/>
</dbReference>
<keyword evidence="4 5" id="KW-0274">FAD</keyword>
<keyword evidence="9" id="KW-1185">Reference proteome</keyword>
<evidence type="ECO:0000256" key="6">
    <source>
        <dbReference type="SAM" id="MobiDB-lite"/>
    </source>
</evidence>
<organism evidence="8 9">
    <name type="scientific">Solimonas aquatica</name>
    <dbReference type="NCBI Taxonomy" id="489703"/>
    <lineage>
        <taxon>Bacteria</taxon>
        <taxon>Pseudomonadati</taxon>
        <taxon>Pseudomonadota</taxon>
        <taxon>Gammaproteobacteria</taxon>
        <taxon>Nevskiales</taxon>
        <taxon>Nevskiaceae</taxon>
        <taxon>Solimonas</taxon>
    </lineage>
</organism>
<comment type="similarity">
    <text evidence="2">Belongs to the GMC oxidoreductase family.</text>
</comment>
<dbReference type="SUPFAM" id="SSF51905">
    <property type="entry name" value="FAD/NAD(P)-binding domain"/>
    <property type="match status" value="1"/>
</dbReference>
<dbReference type="OrthoDB" id="9785276at2"/>
<dbReference type="EMBL" id="FOFS01000013">
    <property type="protein sequence ID" value="SEQ97914.1"/>
    <property type="molecule type" value="Genomic_DNA"/>
</dbReference>
<comment type="cofactor">
    <cofactor evidence="1 5">
        <name>FAD</name>
        <dbReference type="ChEBI" id="CHEBI:57692"/>
    </cofactor>
</comment>
<dbReference type="PANTHER" id="PTHR11552:SF147">
    <property type="entry name" value="CHOLINE DEHYDROGENASE, MITOCHONDRIAL"/>
    <property type="match status" value="1"/>
</dbReference>
<dbReference type="NCBIfam" id="NF002550">
    <property type="entry name" value="PRK02106.1"/>
    <property type="match status" value="1"/>
</dbReference>
<dbReference type="Gene3D" id="3.50.50.60">
    <property type="entry name" value="FAD/NAD(P)-binding domain"/>
    <property type="match status" value="1"/>
</dbReference>
<dbReference type="PROSITE" id="PS00624">
    <property type="entry name" value="GMC_OXRED_2"/>
    <property type="match status" value="1"/>
</dbReference>
<gene>
    <name evidence="8" type="ORF">SAMN04488038_11389</name>
</gene>
<evidence type="ECO:0000256" key="4">
    <source>
        <dbReference type="ARBA" id="ARBA00022827"/>
    </source>
</evidence>
<feature type="domain" description="Glucose-methanol-choline oxidoreductase N-terminal" evidence="7">
    <location>
        <begin position="258"/>
        <end position="272"/>
    </location>
</feature>
<dbReference type="InterPro" id="IPR000172">
    <property type="entry name" value="GMC_OxRdtase_N"/>
</dbReference>
<dbReference type="STRING" id="489703.SAMN04488038_11389"/>
<dbReference type="GO" id="GO:0050660">
    <property type="term" value="F:flavin adenine dinucleotide binding"/>
    <property type="evidence" value="ECO:0007669"/>
    <property type="project" value="InterPro"/>
</dbReference>
<evidence type="ECO:0000256" key="1">
    <source>
        <dbReference type="ARBA" id="ARBA00001974"/>
    </source>
</evidence>
<dbReference type="Gene3D" id="3.30.560.10">
    <property type="entry name" value="Glucose Oxidase, domain 3"/>
    <property type="match status" value="1"/>
</dbReference>
<protein>
    <submittedName>
        <fullName evidence="8">Choline dehydrogenase</fullName>
    </submittedName>
</protein>
<feature type="binding site" evidence="5">
    <location>
        <begin position="91"/>
        <end position="94"/>
    </location>
    <ligand>
        <name>FAD</name>
        <dbReference type="ChEBI" id="CHEBI:57692"/>
    </ligand>
</feature>
<dbReference type="RefSeq" id="WP_093288594.1">
    <property type="nucleotide sequence ID" value="NZ_FOFS01000013.1"/>
</dbReference>
<dbReference type="InterPro" id="IPR012132">
    <property type="entry name" value="GMC_OxRdtase"/>
</dbReference>
<name>A0A1H9KFH6_9GAMM</name>
<dbReference type="InterPro" id="IPR036188">
    <property type="entry name" value="FAD/NAD-bd_sf"/>
</dbReference>
<feature type="binding site" evidence="5">
    <location>
        <position position="83"/>
    </location>
    <ligand>
        <name>FAD</name>
        <dbReference type="ChEBI" id="CHEBI:57692"/>
    </ligand>
</feature>
<proteinExistence type="inferred from homology"/>
<dbReference type="InterPro" id="IPR007867">
    <property type="entry name" value="GMC_OxRtase_C"/>
</dbReference>
<feature type="region of interest" description="Disordered" evidence="6">
    <location>
        <begin position="543"/>
        <end position="567"/>
    </location>
</feature>
<sequence>MNTYDYVIVGGGSAGCVLANRLSADGRHQVLLLEAGPDDRNPLIHMPLGVVALVRGWFANWKFWSTPQAALGNRPTYQPRGKVLGGSSSINAMVCTRGHRWDYDHWAAQGCEGWSYEEVLPYFRKSESYGAPLSAEDRPYHGFDGPLHIAPPQKLNPISQAFIRAAEQAGHARNEDFNGARQEGVGSFKVFQKDGQRCSNARAYLPPEVRARPNLQIRTGALATRILIEQGRAQGVTYRHEGQEQAALARRELLLCAGALQSPQLLMLSGIGPRAELEKHGIGVIHELPGVGENLQDHLEVIIETRAKGRAGVSLHPFSLLRNLGNVLRYVFWRKGEFASNVVEAGGFFRSNPQEPIPDIQWHFAPAPNVHHGFDLRPMFKGYGYIAYVYDLRPLSRGRVTLASADPTAPPLIDPCYLTQERDWQRLLDAVRETRRVLSQRALDPFRGEELSPGWTVQSDAALRAWIAQAAESTYHPVGTCRMGVDEKAVVDPQLRVHGIAGLRVVDASIMPTLNGSNTNAPTSMIAEKAAELILRDANNRHFPAAKSDNPAADIRRKEPHEPASAH</sequence>
<evidence type="ECO:0000313" key="9">
    <source>
        <dbReference type="Proteomes" id="UP000199233"/>
    </source>
</evidence>
<keyword evidence="3" id="KW-0285">Flavoprotein</keyword>
<evidence type="ECO:0000313" key="8">
    <source>
        <dbReference type="EMBL" id="SEQ97914.1"/>
    </source>
</evidence>
<evidence type="ECO:0000256" key="2">
    <source>
        <dbReference type="ARBA" id="ARBA00010790"/>
    </source>
</evidence>
<dbReference type="AlphaFoldDB" id="A0A1H9KFH6"/>
<evidence type="ECO:0000259" key="7">
    <source>
        <dbReference type="PROSITE" id="PS00624"/>
    </source>
</evidence>
<accession>A0A1H9KFH6</accession>
<dbReference type="PANTHER" id="PTHR11552">
    <property type="entry name" value="GLUCOSE-METHANOL-CHOLINE GMC OXIDOREDUCTASE"/>
    <property type="match status" value="1"/>
</dbReference>
<feature type="compositionally biased region" description="Basic and acidic residues" evidence="6">
    <location>
        <begin position="554"/>
        <end position="567"/>
    </location>
</feature>
<dbReference type="SUPFAM" id="SSF54373">
    <property type="entry name" value="FAD-linked reductases, C-terminal domain"/>
    <property type="match status" value="1"/>
</dbReference>
<evidence type="ECO:0000256" key="5">
    <source>
        <dbReference type="PIRSR" id="PIRSR000137-2"/>
    </source>
</evidence>
<reference evidence="8 9" key="1">
    <citation type="submission" date="2016-10" db="EMBL/GenBank/DDBJ databases">
        <authorList>
            <person name="de Groot N.N."/>
        </authorList>
    </citation>
    <scope>NUCLEOTIDE SEQUENCE [LARGE SCALE GENOMIC DNA]</scope>
    <source>
        <strain evidence="8 9">DSM 25927</strain>
    </source>
</reference>